<keyword evidence="1" id="KW-0175">Coiled coil</keyword>
<dbReference type="Gene3D" id="3.50.30.40">
    <property type="entry name" value="Ribonuclease E inhibitor RraA/RraA-like"/>
    <property type="match status" value="1"/>
</dbReference>
<keyword evidence="3" id="KW-1185">Reference proteome</keyword>
<dbReference type="NCBIfam" id="NF006731">
    <property type="entry name" value="PRK09262.1"/>
    <property type="match status" value="1"/>
</dbReference>
<dbReference type="EMBL" id="JBHTAA010000014">
    <property type="protein sequence ID" value="MFC7205307.1"/>
    <property type="molecule type" value="Genomic_DNA"/>
</dbReference>
<dbReference type="NCBIfam" id="NF004850">
    <property type="entry name" value="PRK06201.1"/>
    <property type="match status" value="1"/>
</dbReference>
<dbReference type="InterPro" id="IPR036704">
    <property type="entry name" value="RraA/RraA-like_sf"/>
</dbReference>
<protein>
    <submittedName>
        <fullName evidence="2">4-carboxy-4-hydroxy-2-oxoadipate aldolase/oxaloacetate decarboxylase</fullName>
    </submittedName>
</protein>
<reference evidence="2 3" key="1">
    <citation type="journal article" date="2019" name="Int. J. Syst. Evol. Microbiol.">
        <title>The Global Catalogue of Microorganisms (GCM) 10K type strain sequencing project: providing services to taxonomists for standard genome sequencing and annotation.</title>
        <authorList>
            <consortium name="The Broad Institute Genomics Platform"/>
            <consortium name="The Broad Institute Genome Sequencing Center for Infectious Disease"/>
            <person name="Wu L."/>
            <person name="Ma J."/>
        </authorList>
    </citation>
    <scope>NUCLEOTIDE SEQUENCE [LARGE SCALE GENOMIC DNA]</scope>
    <source>
        <strain evidence="2 3">DSM 29988</strain>
    </source>
</reference>
<evidence type="ECO:0000313" key="3">
    <source>
        <dbReference type="Proteomes" id="UP001596481"/>
    </source>
</evidence>
<name>A0ABD5ZJ84_9EURY</name>
<accession>A0ABD5ZJ84</accession>
<dbReference type="RefSeq" id="WP_390225877.1">
    <property type="nucleotide sequence ID" value="NZ_JBHTAA010000014.1"/>
</dbReference>
<dbReference type="PANTHER" id="PTHR33254:SF4">
    <property type="entry name" value="4-HYDROXY-4-METHYL-2-OXOGLUTARATE ALDOLASE 3-RELATED"/>
    <property type="match status" value="1"/>
</dbReference>
<dbReference type="CDD" id="cd16841">
    <property type="entry name" value="RraA_family"/>
    <property type="match status" value="1"/>
</dbReference>
<dbReference type="Proteomes" id="UP001596481">
    <property type="component" value="Unassembled WGS sequence"/>
</dbReference>
<dbReference type="Pfam" id="PF03737">
    <property type="entry name" value="RraA-like"/>
    <property type="match status" value="1"/>
</dbReference>
<comment type="caution">
    <text evidence="2">The sequence shown here is derived from an EMBL/GenBank/DDBJ whole genome shotgun (WGS) entry which is preliminary data.</text>
</comment>
<dbReference type="AlphaFoldDB" id="A0ABD5ZJ84"/>
<gene>
    <name evidence="2" type="ORF">ACFQJC_17495</name>
</gene>
<dbReference type="PANTHER" id="PTHR33254">
    <property type="entry name" value="4-HYDROXY-4-METHYL-2-OXOGLUTARATE ALDOLASE 3-RELATED"/>
    <property type="match status" value="1"/>
</dbReference>
<dbReference type="SUPFAM" id="SSF89562">
    <property type="entry name" value="RraA-like"/>
    <property type="match status" value="1"/>
</dbReference>
<evidence type="ECO:0000256" key="1">
    <source>
        <dbReference type="SAM" id="Coils"/>
    </source>
</evidence>
<organism evidence="2 3">
    <name type="scientific">Haloferax namakaokahaiae</name>
    <dbReference type="NCBI Taxonomy" id="1748331"/>
    <lineage>
        <taxon>Archaea</taxon>
        <taxon>Methanobacteriati</taxon>
        <taxon>Methanobacteriota</taxon>
        <taxon>Stenosarchaea group</taxon>
        <taxon>Halobacteria</taxon>
        <taxon>Halobacteriales</taxon>
        <taxon>Haloferacaceae</taxon>
        <taxon>Haloferax</taxon>
    </lineage>
</organism>
<dbReference type="InterPro" id="IPR005493">
    <property type="entry name" value="RraA/RraA-like"/>
</dbReference>
<feature type="coiled-coil region" evidence="1">
    <location>
        <begin position="176"/>
        <end position="203"/>
    </location>
</feature>
<sequence>MHTVKPDIERPDREVVTAFEKVPSSIASDVTGNVRFAMDSGIKPVYEGAEFAGSAVTVKAEPGDNLIIHKAITLAEPGDVLVIDANGYVETAHLGELMCASCKANNLAGIVIDGAIRDRTDISEMQFPVYARGVHPQGPLKQNPGSINVTVTCGEVAVDPGDILVGDDDGVTVVPREDAERVLEAAKEKLTAEKNTRELVEEGEYLYNFKGYDKLYENIEVVGPEDSVQ</sequence>
<evidence type="ECO:0000313" key="2">
    <source>
        <dbReference type="EMBL" id="MFC7205307.1"/>
    </source>
</evidence>
<proteinExistence type="predicted"/>